<accession>A0A401UUX6</accession>
<dbReference type="RefSeq" id="WP_125006614.1">
    <property type="nucleotide sequence ID" value="NZ_BHYK01000076.1"/>
</dbReference>
<dbReference type="EMBL" id="BHYK01000076">
    <property type="protein sequence ID" value="GCD13248.1"/>
    <property type="molecule type" value="Genomic_DNA"/>
</dbReference>
<dbReference type="Gene3D" id="1.10.10.10">
    <property type="entry name" value="Winged helix-like DNA-binding domain superfamily/Winged helix DNA-binding domain"/>
    <property type="match status" value="2"/>
</dbReference>
<dbReference type="InterPro" id="IPR000525">
    <property type="entry name" value="Initiator_Rep_WH1"/>
</dbReference>
<dbReference type="SUPFAM" id="SSF46785">
    <property type="entry name" value="Winged helix' DNA-binding domain"/>
    <property type="match status" value="2"/>
</dbReference>
<evidence type="ECO:0000313" key="3">
    <source>
        <dbReference type="EMBL" id="GCD13248.1"/>
    </source>
</evidence>
<dbReference type="AlphaFoldDB" id="A0A401UUX6"/>
<organism evidence="3 4">
    <name type="scientific">Clostridium tagluense</name>
    <dbReference type="NCBI Taxonomy" id="360422"/>
    <lineage>
        <taxon>Bacteria</taxon>
        <taxon>Bacillati</taxon>
        <taxon>Bacillota</taxon>
        <taxon>Clostridia</taxon>
        <taxon>Eubacteriales</taxon>
        <taxon>Clostridiaceae</taxon>
        <taxon>Clostridium</taxon>
    </lineage>
</organism>
<gene>
    <name evidence="3" type="primary">repA_2</name>
    <name evidence="3" type="ORF">Ctaglu_48710</name>
</gene>
<dbReference type="Pfam" id="PF21205">
    <property type="entry name" value="Rep3_C"/>
    <property type="match status" value="1"/>
</dbReference>
<dbReference type="InterPro" id="IPR036390">
    <property type="entry name" value="WH_DNA-bd_sf"/>
</dbReference>
<proteinExistence type="inferred from homology"/>
<comment type="caution">
    <text evidence="3">The sequence shown here is derived from an EMBL/GenBank/DDBJ whole genome shotgun (WGS) entry which is preliminary data.</text>
</comment>
<dbReference type="GO" id="GO:0003887">
    <property type="term" value="F:DNA-directed DNA polymerase activity"/>
    <property type="evidence" value="ECO:0007669"/>
    <property type="project" value="InterPro"/>
</dbReference>
<dbReference type="OrthoDB" id="9765378at2"/>
<name>A0A401UUX6_9CLOT</name>
<dbReference type="GO" id="GO:0006270">
    <property type="term" value="P:DNA replication initiation"/>
    <property type="evidence" value="ECO:0007669"/>
    <property type="project" value="InterPro"/>
</dbReference>
<evidence type="ECO:0000313" key="4">
    <source>
        <dbReference type="Proteomes" id="UP000287872"/>
    </source>
</evidence>
<dbReference type="Pfam" id="PF01051">
    <property type="entry name" value="Rep3_N"/>
    <property type="match status" value="1"/>
</dbReference>
<keyword evidence="4" id="KW-1185">Reference proteome</keyword>
<sequence length="344" mass="39888">MEKDYIVTKSNKLIACNYDLSLQEQKIILTLASMVQPQDTEFKEYEFKIKDFIELLGIESKTKYTEVPKITKELMKKVFEIREGKDIIQLSWLSSARYRTGEGIVVLKFDSNLKPYMLELKELYTSYKLDNVLSLKSKYSIRLYEILKSNSFKKQVTIELEELKNMIGAKEKAYKLYSNVKNKVIIKAQKELEAKTDISFTYDEIKTGRKVTSIKFCIFSNKDTCKNEIAATSSADREDIGEEQQQNIKDINFVKEIIQETITDLEALKIYSAAHGDIEKIKEKYNIVAQLNNVKNVVGTVITAIKQGWSIPKGKTKVSVFNDYEQRQYDFVELEKKLLGWDNN</sequence>
<feature type="domain" description="Initiator Rep protein WH1" evidence="2">
    <location>
        <begin position="6"/>
        <end position="148"/>
    </location>
</feature>
<protein>
    <submittedName>
        <fullName evidence="3">Replication protein RepA</fullName>
    </submittedName>
</protein>
<evidence type="ECO:0000256" key="1">
    <source>
        <dbReference type="ARBA" id="ARBA00038283"/>
    </source>
</evidence>
<evidence type="ECO:0000259" key="2">
    <source>
        <dbReference type="Pfam" id="PF01051"/>
    </source>
</evidence>
<dbReference type="InterPro" id="IPR036388">
    <property type="entry name" value="WH-like_DNA-bd_sf"/>
</dbReference>
<reference evidence="3 4" key="1">
    <citation type="submission" date="2018-11" db="EMBL/GenBank/DDBJ databases">
        <title>Genome sequencing and assembly of Clostridium tagluense strain A121.</title>
        <authorList>
            <person name="Murakami T."/>
            <person name="Segawa T."/>
            <person name="Shcherbakova V.A."/>
            <person name="Mori H."/>
            <person name="Yoshimura Y."/>
        </authorList>
    </citation>
    <scope>NUCLEOTIDE SEQUENCE [LARGE SCALE GENOMIC DNA]</scope>
    <source>
        <strain evidence="3 4">A121</strain>
    </source>
</reference>
<comment type="similarity">
    <text evidence="1">Belongs to the initiator RepB protein family.</text>
</comment>
<dbReference type="Proteomes" id="UP000287872">
    <property type="component" value="Unassembled WGS sequence"/>
</dbReference>